<name>A0A5B9EJ39_9BACT</name>
<evidence type="ECO:0000313" key="2">
    <source>
        <dbReference type="Proteomes" id="UP000321820"/>
    </source>
</evidence>
<evidence type="ECO:0008006" key="3">
    <source>
        <dbReference type="Google" id="ProtNLM"/>
    </source>
</evidence>
<dbReference type="AlphaFoldDB" id="A0A5B9EJ39"/>
<dbReference type="OrthoDB" id="121990at2"/>
<dbReference type="SUPFAM" id="SSF49478">
    <property type="entry name" value="Cna protein B-type domain"/>
    <property type="match status" value="1"/>
</dbReference>
<dbReference type="GO" id="GO:0030246">
    <property type="term" value="F:carbohydrate binding"/>
    <property type="evidence" value="ECO:0007669"/>
    <property type="project" value="InterPro"/>
</dbReference>
<dbReference type="Gene3D" id="2.60.40.1120">
    <property type="entry name" value="Carboxypeptidase-like, regulatory domain"/>
    <property type="match status" value="1"/>
</dbReference>
<dbReference type="SUPFAM" id="SSF49452">
    <property type="entry name" value="Starch-binding domain-like"/>
    <property type="match status" value="2"/>
</dbReference>
<organism evidence="1 2">
    <name type="scientific">Terriglobus albidus</name>
    <dbReference type="NCBI Taxonomy" id="1592106"/>
    <lineage>
        <taxon>Bacteria</taxon>
        <taxon>Pseudomonadati</taxon>
        <taxon>Acidobacteriota</taxon>
        <taxon>Terriglobia</taxon>
        <taxon>Terriglobales</taxon>
        <taxon>Acidobacteriaceae</taxon>
        <taxon>Terriglobus</taxon>
    </lineage>
</organism>
<protein>
    <recommendedName>
        <fullName evidence="3">Carboxypeptidase regulatory-like domain-containing protein</fullName>
    </recommendedName>
</protein>
<proteinExistence type="predicted"/>
<dbReference type="KEGG" id="talb:FTW19_20405"/>
<dbReference type="InterPro" id="IPR013784">
    <property type="entry name" value="Carb-bd-like_fold"/>
</dbReference>
<dbReference type="Proteomes" id="UP000321820">
    <property type="component" value="Chromosome"/>
</dbReference>
<dbReference type="EMBL" id="CP042806">
    <property type="protein sequence ID" value="QEE30136.1"/>
    <property type="molecule type" value="Genomic_DNA"/>
</dbReference>
<evidence type="ECO:0000313" key="1">
    <source>
        <dbReference type="EMBL" id="QEE30136.1"/>
    </source>
</evidence>
<sequence>MKLLTFGFRIPESWIRNSTRRLHSGLGSPIIGSKRSRQMRRLLSLLAIAVSMPAQQAPQVQMTQSQSVPSGSVSGHIVCADTHAPARFARVSLSRLRDAGSDIRQVGVIFSGGGGQMTTDLDGFFAISHVAPGTYALRVDLPGYLDPMSSVDLQDWMSSDPQKQDRLRSSLSTVTVNGSETANVDVSLERGAAISGKVLFDDGSPAAGVTMHVIDASIVSLPGAGNRGPGRMLPGRLYNTDDHGAFRILSLPPGEYLVATSVSIQRAVIGSVGGSLTRTISNPQTVYAPGSFRKKSADIIKVSGTDEKSGITITIPTRGMHFVAGTVIQQANGMPVSGGNVQMVDADDPTFMLNGQIAPDGSFRIDFVAAGQYTLRVTSAFDMPERNHQNGGFSGSERVSHYYGTTEQTLIVASGDSTGITLQVPALDDPTKPPRFMAPVRAAANPK</sequence>
<accession>A0A5B9EJ39</accession>
<gene>
    <name evidence="1" type="ORF">FTW19_20405</name>
</gene>
<reference evidence="1 2" key="1">
    <citation type="submission" date="2019-08" db="EMBL/GenBank/DDBJ databases">
        <title>Complete genome sequence of Terriglobus albidus strain ORNL.</title>
        <authorList>
            <person name="Podar M."/>
        </authorList>
    </citation>
    <scope>NUCLEOTIDE SEQUENCE [LARGE SCALE GENOMIC DNA]</scope>
    <source>
        <strain evidence="1 2">ORNL</strain>
    </source>
</reference>
<keyword evidence="2" id="KW-1185">Reference proteome</keyword>